<evidence type="ECO:0000313" key="3">
    <source>
        <dbReference type="Proteomes" id="UP000249577"/>
    </source>
</evidence>
<proteinExistence type="predicted"/>
<dbReference type="Proteomes" id="UP000249577">
    <property type="component" value="Unassembled WGS sequence"/>
</dbReference>
<gene>
    <name evidence="2" type="ORF">DI565_11805</name>
</gene>
<reference evidence="2 3" key="1">
    <citation type="submission" date="2017-08" db="EMBL/GenBank/DDBJ databases">
        <title>Infants hospitalized years apart are colonized by the same room-sourced microbial strains.</title>
        <authorList>
            <person name="Brooks B."/>
            <person name="Olm M.R."/>
            <person name="Firek B.A."/>
            <person name="Baker R."/>
            <person name="Thomas B.C."/>
            <person name="Morowitz M.J."/>
            <person name="Banfield J.F."/>
        </authorList>
    </citation>
    <scope>NUCLEOTIDE SEQUENCE [LARGE SCALE GENOMIC DNA]</scope>
    <source>
        <strain evidence="2">S2_005_003_R2_43</strain>
    </source>
</reference>
<dbReference type="InterPro" id="IPR014567">
    <property type="entry name" value="UCP031900"/>
</dbReference>
<accession>A0A2W5KG23</accession>
<comment type="caution">
    <text evidence="2">The sequence shown here is derived from an EMBL/GenBank/DDBJ whole genome shotgun (WGS) entry which is preliminary data.</text>
</comment>
<protein>
    <recommendedName>
        <fullName evidence="1">Phytase-like domain-containing protein</fullName>
    </recommendedName>
</protein>
<dbReference type="PIRSF" id="PIRSF031900">
    <property type="entry name" value="UCP031900"/>
    <property type="match status" value="1"/>
</dbReference>
<dbReference type="EMBL" id="QFPN01000006">
    <property type="protein sequence ID" value="PZQ14408.1"/>
    <property type="molecule type" value="Genomic_DNA"/>
</dbReference>
<feature type="domain" description="Phytase-like" evidence="1">
    <location>
        <begin position="54"/>
        <end position="301"/>
    </location>
</feature>
<dbReference type="InterPro" id="IPR027372">
    <property type="entry name" value="Phytase-like_dom"/>
</dbReference>
<dbReference type="Pfam" id="PF13449">
    <property type="entry name" value="Phytase-like"/>
    <property type="match status" value="1"/>
</dbReference>
<organism evidence="2 3">
    <name type="scientific">Ancylobacter novellus</name>
    <name type="common">Thiobacillus novellus</name>
    <dbReference type="NCBI Taxonomy" id="921"/>
    <lineage>
        <taxon>Bacteria</taxon>
        <taxon>Pseudomonadati</taxon>
        <taxon>Pseudomonadota</taxon>
        <taxon>Alphaproteobacteria</taxon>
        <taxon>Hyphomicrobiales</taxon>
        <taxon>Xanthobacteraceae</taxon>
        <taxon>Ancylobacter</taxon>
    </lineage>
</organism>
<evidence type="ECO:0000313" key="2">
    <source>
        <dbReference type="EMBL" id="PZQ14408.1"/>
    </source>
</evidence>
<name>A0A2W5KG23_ANCNO</name>
<dbReference type="AlphaFoldDB" id="A0A2W5KG23"/>
<sequence>MCLAVLLSGAAAAQTPIEVTATPIGPFDFRTPVGGDYGSLAYLGGVELKSPDRDFGGLSGLRLSADGARFTAISDRGNWFAGAVDYEGSELKGLSGVTIAPIPGRDGRPLSGRKGFDTEALEIEGNVALVSSERVHWLTRYELDSDGRPKGAGKAVPLPAIATRAPSNAGYEAMARLRAGGVALIAENFRDEAGNNRAFVIGGKAPFAFSVTRTNDFSPTDLARLPDGDLVLLERRYKPPFSLSVRIRRLRADEIAPNAVLDGAILMEASLVQRIDNFEGISAHRAADGRTVLTVVSDDNFSPVQRTLMIQFAIR</sequence>
<evidence type="ECO:0000259" key="1">
    <source>
        <dbReference type="Pfam" id="PF13449"/>
    </source>
</evidence>